<dbReference type="EnsemblMetazoa" id="XM_022798537">
    <property type="protein sequence ID" value="XP_022654272"/>
    <property type="gene ID" value="LOC111247520"/>
</dbReference>
<dbReference type="AlphaFoldDB" id="A0A7M7JXS8"/>
<name>A0A7M7JXS8_VARDE</name>
<dbReference type="Proteomes" id="UP000594260">
    <property type="component" value="Unplaced"/>
</dbReference>
<reference evidence="1" key="1">
    <citation type="submission" date="2021-01" db="UniProtKB">
        <authorList>
            <consortium name="EnsemblMetazoa"/>
        </authorList>
    </citation>
    <scope>IDENTIFICATION</scope>
</reference>
<keyword evidence="2" id="KW-1185">Reference proteome</keyword>
<dbReference type="KEGG" id="vde:111247520"/>
<accession>A0A7M7JXS8</accession>
<evidence type="ECO:0000313" key="1">
    <source>
        <dbReference type="EnsemblMetazoa" id="XP_022654272"/>
    </source>
</evidence>
<proteinExistence type="predicted"/>
<organism evidence="1 2">
    <name type="scientific">Varroa destructor</name>
    <name type="common">Honeybee mite</name>
    <dbReference type="NCBI Taxonomy" id="109461"/>
    <lineage>
        <taxon>Eukaryota</taxon>
        <taxon>Metazoa</taxon>
        <taxon>Ecdysozoa</taxon>
        <taxon>Arthropoda</taxon>
        <taxon>Chelicerata</taxon>
        <taxon>Arachnida</taxon>
        <taxon>Acari</taxon>
        <taxon>Parasitiformes</taxon>
        <taxon>Mesostigmata</taxon>
        <taxon>Gamasina</taxon>
        <taxon>Dermanyssoidea</taxon>
        <taxon>Varroidae</taxon>
        <taxon>Varroa</taxon>
    </lineage>
</organism>
<dbReference type="GeneID" id="111247520"/>
<dbReference type="InParanoid" id="A0A7M7JXS8"/>
<evidence type="ECO:0000313" key="2">
    <source>
        <dbReference type="Proteomes" id="UP000594260"/>
    </source>
</evidence>
<protein>
    <submittedName>
        <fullName evidence="1">Uncharacterized protein</fullName>
    </submittedName>
</protein>
<dbReference type="RefSeq" id="XP_022654272.1">
    <property type="nucleotide sequence ID" value="XM_022798537.1"/>
</dbReference>
<sequence>MAEGGMGHRVASIMEVIDVTDVTEDTTANMDTGTSTEDTSAIAVGDPSAGGAMIATGASIMTADTVARTIGIIVVEVPDTTGLIAARIMVGPTEKGIDTMADTKRDVMGIIMVYIVTMSTMVVTEDTVVMTDMEEATIKSIQFYIPRGLLKKSG</sequence>